<dbReference type="AlphaFoldDB" id="A0A6H9UNU0"/>
<gene>
    <name evidence="1" type="ORF">F7R91_38960</name>
</gene>
<dbReference type="RefSeq" id="WP_150958243.1">
    <property type="nucleotide sequence ID" value="NZ_VZRB01000055.1"/>
</dbReference>
<name>A0A6H9UNU0_9ACTN</name>
<dbReference type="EMBL" id="VZRB01000055">
    <property type="protein sequence ID" value="KAB1139672.1"/>
    <property type="molecule type" value="Genomic_DNA"/>
</dbReference>
<evidence type="ECO:0000313" key="2">
    <source>
        <dbReference type="Proteomes" id="UP000442707"/>
    </source>
</evidence>
<dbReference type="Proteomes" id="UP000442707">
    <property type="component" value="Unassembled WGS sequence"/>
</dbReference>
<reference evidence="1 2" key="1">
    <citation type="submission" date="2019-09" db="EMBL/GenBank/DDBJ databases">
        <title>Screening of Novel Bioactive Compounds from Soil-Associated.</title>
        <authorList>
            <person name="Zhao S."/>
        </authorList>
    </citation>
    <scope>NUCLEOTIDE SEQUENCE [LARGE SCALE GENOMIC DNA]</scope>
    <source>
        <strain evidence="1 2">HIT-DPA4</strain>
    </source>
</reference>
<accession>A0A6H9UNU0</accession>
<keyword evidence="2" id="KW-1185">Reference proteome</keyword>
<evidence type="ECO:0000313" key="1">
    <source>
        <dbReference type="EMBL" id="KAB1139672.1"/>
    </source>
</evidence>
<proteinExistence type="predicted"/>
<protein>
    <submittedName>
        <fullName evidence="1">Uncharacterized protein</fullName>
    </submittedName>
</protein>
<sequence length="177" mass="19216">MAADAGETWWLDGHEGIDVWVTYARGLDPRELVSRLPEGARPLVVGSSQGWAYAVEQVGDGTARTASDDWNAPALRASADGTDVLFFQTRSWDAPSQFMYARGGQCITWFGLGCGGEEDERAGEEDVLASALQAAGIVGDDTSRYEEDEEFNLDGWETVRVICEHFSAPLPPLRATA</sequence>
<organism evidence="1 2">
    <name type="scientific">Streptomyces luteolifulvus</name>
    <dbReference type="NCBI Taxonomy" id="2615112"/>
    <lineage>
        <taxon>Bacteria</taxon>
        <taxon>Bacillati</taxon>
        <taxon>Actinomycetota</taxon>
        <taxon>Actinomycetes</taxon>
        <taxon>Kitasatosporales</taxon>
        <taxon>Streptomycetaceae</taxon>
        <taxon>Streptomyces</taxon>
    </lineage>
</organism>
<comment type="caution">
    <text evidence="1">The sequence shown here is derived from an EMBL/GenBank/DDBJ whole genome shotgun (WGS) entry which is preliminary data.</text>
</comment>